<organism evidence="2 3">
    <name type="scientific">Platanthera guangdongensis</name>
    <dbReference type="NCBI Taxonomy" id="2320717"/>
    <lineage>
        <taxon>Eukaryota</taxon>
        <taxon>Viridiplantae</taxon>
        <taxon>Streptophyta</taxon>
        <taxon>Embryophyta</taxon>
        <taxon>Tracheophyta</taxon>
        <taxon>Spermatophyta</taxon>
        <taxon>Magnoliopsida</taxon>
        <taxon>Liliopsida</taxon>
        <taxon>Asparagales</taxon>
        <taxon>Orchidaceae</taxon>
        <taxon>Orchidoideae</taxon>
        <taxon>Orchideae</taxon>
        <taxon>Orchidinae</taxon>
        <taxon>Platanthera</taxon>
    </lineage>
</organism>
<evidence type="ECO:0000313" key="3">
    <source>
        <dbReference type="Proteomes" id="UP001412067"/>
    </source>
</evidence>
<evidence type="ECO:0000313" key="2">
    <source>
        <dbReference type="EMBL" id="KAK8966811.1"/>
    </source>
</evidence>
<dbReference type="Proteomes" id="UP001412067">
    <property type="component" value="Unassembled WGS sequence"/>
</dbReference>
<dbReference type="CDD" id="cd11660">
    <property type="entry name" value="SANT_TRF"/>
    <property type="match status" value="1"/>
</dbReference>
<dbReference type="EMBL" id="JBBWWR010000005">
    <property type="protein sequence ID" value="KAK8966811.1"/>
    <property type="molecule type" value="Genomic_DNA"/>
</dbReference>
<feature type="region of interest" description="Disordered" evidence="1">
    <location>
        <begin position="421"/>
        <end position="441"/>
    </location>
</feature>
<feature type="region of interest" description="Disordered" evidence="1">
    <location>
        <begin position="946"/>
        <end position="972"/>
    </location>
</feature>
<reference evidence="2 3" key="1">
    <citation type="journal article" date="2022" name="Nat. Plants">
        <title>Genomes of leafy and leafless Platanthera orchids illuminate the evolution of mycoheterotrophy.</title>
        <authorList>
            <person name="Li M.H."/>
            <person name="Liu K.W."/>
            <person name="Li Z."/>
            <person name="Lu H.C."/>
            <person name="Ye Q.L."/>
            <person name="Zhang D."/>
            <person name="Wang J.Y."/>
            <person name="Li Y.F."/>
            <person name="Zhong Z.M."/>
            <person name="Liu X."/>
            <person name="Yu X."/>
            <person name="Liu D.K."/>
            <person name="Tu X.D."/>
            <person name="Liu B."/>
            <person name="Hao Y."/>
            <person name="Liao X.Y."/>
            <person name="Jiang Y.T."/>
            <person name="Sun W.H."/>
            <person name="Chen J."/>
            <person name="Chen Y.Q."/>
            <person name="Ai Y."/>
            <person name="Zhai J.W."/>
            <person name="Wu S.S."/>
            <person name="Zhou Z."/>
            <person name="Hsiao Y.Y."/>
            <person name="Wu W.L."/>
            <person name="Chen Y.Y."/>
            <person name="Lin Y.F."/>
            <person name="Hsu J.L."/>
            <person name="Li C.Y."/>
            <person name="Wang Z.W."/>
            <person name="Zhao X."/>
            <person name="Zhong W.Y."/>
            <person name="Ma X.K."/>
            <person name="Ma L."/>
            <person name="Huang J."/>
            <person name="Chen G.Z."/>
            <person name="Huang M.Z."/>
            <person name="Huang L."/>
            <person name="Peng D.H."/>
            <person name="Luo Y.B."/>
            <person name="Zou S.Q."/>
            <person name="Chen S.P."/>
            <person name="Lan S."/>
            <person name="Tsai W.C."/>
            <person name="Van de Peer Y."/>
            <person name="Liu Z.J."/>
        </authorList>
    </citation>
    <scope>NUCLEOTIDE SEQUENCE [LARGE SCALE GENOMIC DNA]</scope>
    <source>
        <strain evidence="2">Lor288</strain>
    </source>
</reference>
<evidence type="ECO:0008006" key="4">
    <source>
        <dbReference type="Google" id="ProtNLM"/>
    </source>
</evidence>
<name>A0ABR2MRZ4_9ASPA</name>
<dbReference type="InterPro" id="IPR009057">
    <property type="entry name" value="Homeodomain-like_sf"/>
</dbReference>
<evidence type="ECO:0000256" key="1">
    <source>
        <dbReference type="SAM" id="MobiDB-lite"/>
    </source>
</evidence>
<feature type="compositionally biased region" description="Basic and acidic residues" evidence="1">
    <location>
        <begin position="423"/>
        <end position="438"/>
    </location>
</feature>
<dbReference type="SUPFAM" id="SSF46689">
    <property type="entry name" value="Homeodomain-like"/>
    <property type="match status" value="1"/>
</dbReference>
<sequence>MLKDKVFLTYKRKRLSYQAGAAHDTKENCLSPNMPMGSSWMCIPKSEPDTNDEKLKNHHSGKFQCSDDISRYGFTESMHQHVPASSEIIQCQMTSQKDMGPMVLRSRRVLSSTNIKNNSRLATSSTVNAVKSNVKCIIKMDVPDCGLDYITCAEGSLRDLTIHDRIGNTINLNVSLDTEGGDSFDCPEVGAKTISHSDNNCNALWNAGSSKEHSVAQIITFSRRAKMKQSANENMMDRNSKTAEKQHFSSRCSSHVVRDNLSCECSSQKCIFDEQLSRSSVVLEDYIVPSSQVEIAAEMANVKVDDASDCTAEVGTASKINQSLKNSEFLTAVDTCEEQSKELLSLQPVYTIKDSISPLNIVPSNSGNNAFSSSVEESGNKLILDTNNREKRTITSLSEERDSPTGLDLSVAPISICQMSPETNKKSTDLPENHRDSHSTSTPCCTFIFADDENDAKNKEMEWLESLENVLRERREDRGTSSSIVRDVIDHTERLSPIIPSRSRDQSVKVQDKAIDFVNQFASLPPPHCPERKKAKKSTPFTDFLGCFLPSNPHILLDLNTAASSSGSHSRDKVSMLDMASSGSHSRDKVSMLDMAFQHPSNGNSSFFKHKKAEKSITEMMLSRRRGLLPDKPRWYSSEWSEDELDFLWIGVRRHGVDNWNAILGDPKLQFARSRFPKDLALQWEKEQKKLFNGIVIPPAIPSKPSIPSTQSLDGCCAANARAFVENPMLTADTKLSLGGVYLHNESIVKNSQFGAACLPITTCPFPGKVLSMSLYPGAAMRHKKASSGSRTAYQLEYDCEKPLWERSRNEQKSAGSNLPHWLKEANCSRPSDKLWPPFFAAGNAASFDIGLTSCEPLATSKDPRGRGILKRKRMMSEKYAGMVKIEEAPASIEESGAFCTKPSVESMHLLAPASEILASCAGASSQKNIMVPPESFPVPDELVVLDSDASSEETISDDQNMRSYQDPEQVD</sequence>
<dbReference type="Gene3D" id="1.10.10.60">
    <property type="entry name" value="Homeodomain-like"/>
    <property type="match status" value="1"/>
</dbReference>
<keyword evidence="3" id="KW-1185">Reference proteome</keyword>
<protein>
    <recommendedName>
        <fullName evidence="4">Myb-like domain-containing protein</fullName>
    </recommendedName>
</protein>
<proteinExistence type="predicted"/>
<accession>A0ABR2MRZ4</accession>
<comment type="caution">
    <text evidence="2">The sequence shown here is derived from an EMBL/GenBank/DDBJ whole genome shotgun (WGS) entry which is preliminary data.</text>
</comment>
<gene>
    <name evidence="2" type="ORF">KSP40_PGU019329</name>
</gene>